<accession>A0A2S0WLP5</accession>
<dbReference type="Gene3D" id="2.120.10.30">
    <property type="entry name" value="TolB, C-terminal domain"/>
    <property type="match status" value="1"/>
</dbReference>
<protein>
    <submittedName>
        <fullName evidence="1">Uncharacterized protein</fullName>
    </submittedName>
</protein>
<dbReference type="PANTHER" id="PTHR24104:SF25">
    <property type="entry name" value="PROTEIN LIN-41"/>
    <property type="match status" value="1"/>
</dbReference>
<dbReference type="KEGG" id="aez:C3E78_08650"/>
<sequence>MTPDGDVVHELHAPAHSAYAHASWSPTALAVEGHGAERRIWVADGYGASLVHAYTPDGSWLMSADGADSGTAFDCPHGIVVDQRGSEPLLVVADRANQRLVELGLDGRTRRVLADGQVWSPSGLAIDDDFLLVTELWGDLVVLDRDGAVVDRIAEQSVEPTRPGWPNAMADGAVVRPSTRAGALNSPHGIAVDSTDGSWVFTEWFIGGRVVRLSPSKKG</sequence>
<dbReference type="EMBL" id="CP026952">
    <property type="protein sequence ID" value="AWB92263.1"/>
    <property type="molecule type" value="Genomic_DNA"/>
</dbReference>
<dbReference type="SUPFAM" id="SSF101898">
    <property type="entry name" value="NHL repeat"/>
    <property type="match status" value="1"/>
</dbReference>
<dbReference type="InterPro" id="IPR050952">
    <property type="entry name" value="TRIM-NHL_E3_ligases"/>
</dbReference>
<proteinExistence type="predicted"/>
<name>A0A2S0WLP5_9ACTN</name>
<dbReference type="OrthoDB" id="2633250at2"/>
<dbReference type="InterPro" id="IPR011042">
    <property type="entry name" value="6-blade_b-propeller_TolB-like"/>
</dbReference>
<dbReference type="Proteomes" id="UP000244384">
    <property type="component" value="Chromosome"/>
</dbReference>
<evidence type="ECO:0000313" key="2">
    <source>
        <dbReference type="Proteomes" id="UP000244384"/>
    </source>
</evidence>
<dbReference type="RefSeq" id="WP_108577908.1">
    <property type="nucleotide sequence ID" value="NZ_CP026952.1"/>
</dbReference>
<reference evidence="2" key="1">
    <citation type="submission" date="2018-01" db="EMBL/GenBank/DDBJ databases">
        <authorList>
            <person name="Li J."/>
        </authorList>
    </citation>
    <scope>NUCLEOTIDE SEQUENCE [LARGE SCALE GENOMIC DNA]</scope>
    <source>
        <strain evidence="2">592</strain>
    </source>
</reference>
<dbReference type="AlphaFoldDB" id="A0A2S0WLP5"/>
<gene>
    <name evidence="1" type="ORF">C3E78_08650</name>
</gene>
<dbReference type="GO" id="GO:0008270">
    <property type="term" value="F:zinc ion binding"/>
    <property type="evidence" value="ECO:0007669"/>
    <property type="project" value="UniProtKB-KW"/>
</dbReference>
<evidence type="ECO:0000313" key="1">
    <source>
        <dbReference type="EMBL" id="AWB92263.1"/>
    </source>
</evidence>
<accession>A0A5F2EPG4</accession>
<keyword evidence="2" id="KW-1185">Reference proteome</keyword>
<dbReference type="PANTHER" id="PTHR24104">
    <property type="entry name" value="E3 UBIQUITIN-PROTEIN LIGASE NHLRC1-RELATED"/>
    <property type="match status" value="1"/>
</dbReference>
<organism evidence="1 2">
    <name type="scientific">Aeromicrobium chenweiae</name>
    <dbReference type="NCBI Taxonomy" id="2079793"/>
    <lineage>
        <taxon>Bacteria</taxon>
        <taxon>Bacillati</taxon>
        <taxon>Actinomycetota</taxon>
        <taxon>Actinomycetes</taxon>
        <taxon>Propionibacteriales</taxon>
        <taxon>Nocardioidaceae</taxon>
        <taxon>Aeromicrobium</taxon>
    </lineage>
</organism>